<reference evidence="2" key="1">
    <citation type="submission" date="2023-05" db="EMBL/GenBank/DDBJ databases">
        <authorList>
            <person name="Zhang X."/>
        </authorList>
    </citation>
    <scope>NUCLEOTIDE SEQUENCE</scope>
    <source>
        <strain evidence="2">BD1B2-1</strain>
    </source>
</reference>
<dbReference type="EMBL" id="JASJOU010000015">
    <property type="protein sequence ID" value="MDJ1505255.1"/>
    <property type="molecule type" value="Genomic_DNA"/>
</dbReference>
<evidence type="ECO:0000313" key="2">
    <source>
        <dbReference type="EMBL" id="MDJ1505255.1"/>
    </source>
</evidence>
<feature type="compositionally biased region" description="Polar residues" evidence="1">
    <location>
        <begin position="1"/>
        <end position="18"/>
    </location>
</feature>
<accession>A0AAE3RBM3</accession>
<comment type="caution">
    <text evidence="2">The sequence shown here is derived from an EMBL/GenBank/DDBJ whole genome shotgun (WGS) entry which is preliminary data.</text>
</comment>
<organism evidence="2 3">
    <name type="scientific">Xanthocytophaga agilis</name>
    <dbReference type="NCBI Taxonomy" id="3048010"/>
    <lineage>
        <taxon>Bacteria</taxon>
        <taxon>Pseudomonadati</taxon>
        <taxon>Bacteroidota</taxon>
        <taxon>Cytophagia</taxon>
        <taxon>Cytophagales</taxon>
        <taxon>Rhodocytophagaceae</taxon>
        <taxon>Xanthocytophaga</taxon>
    </lineage>
</organism>
<feature type="region of interest" description="Disordered" evidence="1">
    <location>
        <begin position="1"/>
        <end position="24"/>
    </location>
</feature>
<name>A0AAE3RBM3_9BACT</name>
<proteinExistence type="predicted"/>
<protein>
    <submittedName>
        <fullName evidence="2">Uncharacterized protein</fullName>
    </submittedName>
</protein>
<dbReference type="Proteomes" id="UP001232063">
    <property type="component" value="Unassembled WGS sequence"/>
</dbReference>
<evidence type="ECO:0000313" key="3">
    <source>
        <dbReference type="Proteomes" id="UP001232063"/>
    </source>
</evidence>
<sequence length="70" mass="7903">MQQKPNQLTANAFKQQTHNKNETNKYSKRLSAVIEHVFVVSMLCDLTRSFSKRPAVSKANKLADNNIVIG</sequence>
<dbReference type="AlphaFoldDB" id="A0AAE3RBM3"/>
<dbReference type="RefSeq" id="WP_314517155.1">
    <property type="nucleotide sequence ID" value="NZ_JASJOU010000015.1"/>
</dbReference>
<evidence type="ECO:0000256" key="1">
    <source>
        <dbReference type="SAM" id="MobiDB-lite"/>
    </source>
</evidence>
<keyword evidence="3" id="KW-1185">Reference proteome</keyword>
<gene>
    <name evidence="2" type="ORF">QNI22_31660</name>
</gene>